<comment type="caution">
    <text evidence="1">The sequence shown here is derived from an EMBL/GenBank/DDBJ whole genome shotgun (WGS) entry which is preliminary data.</text>
</comment>
<dbReference type="EMBL" id="CAGI01000194">
    <property type="protein sequence ID" value="CCF54647.1"/>
    <property type="molecule type" value="Genomic_DNA"/>
</dbReference>
<organism evidence="1 2">
    <name type="scientific">Ustilago hordei</name>
    <name type="common">Barley covered smut fungus</name>
    <dbReference type="NCBI Taxonomy" id="120017"/>
    <lineage>
        <taxon>Eukaryota</taxon>
        <taxon>Fungi</taxon>
        <taxon>Dikarya</taxon>
        <taxon>Basidiomycota</taxon>
        <taxon>Ustilaginomycotina</taxon>
        <taxon>Ustilaginomycetes</taxon>
        <taxon>Ustilaginales</taxon>
        <taxon>Ustilaginaceae</taxon>
        <taxon>Ustilago</taxon>
    </lineage>
</organism>
<protein>
    <submittedName>
        <fullName evidence="1">Uncharacterized protein</fullName>
    </submittedName>
</protein>
<reference evidence="1 2" key="1">
    <citation type="journal article" date="2012" name="Plant Cell">
        <title>Genome comparison of barley and maize smut fungi reveals targeted loss of RNA silencing components and species-specific presence of transposable elements.</title>
        <authorList>
            <person name="Laurie J.D."/>
            <person name="Ali S."/>
            <person name="Linning R."/>
            <person name="Mannhaupt G."/>
            <person name="Wong P."/>
            <person name="Gueldener U."/>
            <person name="Muensterkoetter M."/>
            <person name="Moore R."/>
            <person name="Kahmann R."/>
            <person name="Bakkeren G."/>
            <person name="Schirawski J."/>
        </authorList>
    </citation>
    <scope>NUCLEOTIDE SEQUENCE [LARGE SCALE GENOMIC DNA]</scope>
    <source>
        <strain evidence="2">Uh4875-4</strain>
    </source>
</reference>
<name>I2G654_USTHO</name>
<dbReference type="Proteomes" id="UP000006174">
    <property type="component" value="Unassembled WGS sequence"/>
</dbReference>
<accession>I2G654</accession>
<proteinExistence type="predicted"/>
<keyword evidence="2" id="KW-1185">Reference proteome</keyword>
<sequence>MAVLDVQRAMSLEPAGGADAAHRHTNTGTRTQAHEHKHKHGIVAAQEAVGRNGGTIAENGREATKNVCVEASTCRLLILGFSPPADVGKSERSERGAAVERGNSTSGLLALTTLNECELRLKSSDAQTQHREGWQPAKKGNCSTPVFASFFAATMSSREIKSRQIVVVVVQ</sequence>
<evidence type="ECO:0000313" key="2">
    <source>
        <dbReference type="Proteomes" id="UP000006174"/>
    </source>
</evidence>
<dbReference type="HOGENOM" id="CLU_1564056_0_0_1"/>
<evidence type="ECO:0000313" key="1">
    <source>
        <dbReference type="EMBL" id="CCF54647.1"/>
    </source>
</evidence>
<gene>
    <name evidence="1" type="ORF">UHOR_01636</name>
</gene>
<dbReference type="AlphaFoldDB" id="I2G654"/>